<dbReference type="InterPro" id="IPR000425">
    <property type="entry name" value="MIP"/>
</dbReference>
<gene>
    <name evidence="9" type="ORF">SAMN04488528_10256</name>
</gene>
<feature type="transmembrane region" description="Helical" evidence="8">
    <location>
        <begin position="6"/>
        <end position="27"/>
    </location>
</feature>
<dbReference type="PANTHER" id="PTHR43829:SF9">
    <property type="entry name" value="AQUAPORIN-9"/>
    <property type="match status" value="1"/>
</dbReference>
<comment type="similarity">
    <text evidence="2 7">Belongs to the MIP/aquaporin (TC 1.A.8) family.</text>
</comment>
<feature type="transmembrane region" description="Helical" evidence="8">
    <location>
        <begin position="82"/>
        <end position="104"/>
    </location>
</feature>
<feature type="transmembrane region" description="Helical" evidence="8">
    <location>
        <begin position="168"/>
        <end position="187"/>
    </location>
</feature>
<evidence type="ECO:0000256" key="1">
    <source>
        <dbReference type="ARBA" id="ARBA00004141"/>
    </source>
</evidence>
<dbReference type="RefSeq" id="WP_177199425.1">
    <property type="nucleotide sequence ID" value="NZ_FOKI01000025.1"/>
</dbReference>
<evidence type="ECO:0000256" key="4">
    <source>
        <dbReference type="ARBA" id="ARBA00022692"/>
    </source>
</evidence>
<dbReference type="PROSITE" id="PS00221">
    <property type="entry name" value="MIP"/>
    <property type="match status" value="1"/>
</dbReference>
<dbReference type="Pfam" id="PF00230">
    <property type="entry name" value="MIP"/>
    <property type="match status" value="1"/>
</dbReference>
<dbReference type="STRING" id="84698.SAMN04488528_10256"/>
<keyword evidence="3 7" id="KW-0813">Transport</keyword>
<keyword evidence="6 8" id="KW-0472">Membrane</keyword>
<evidence type="ECO:0000256" key="5">
    <source>
        <dbReference type="ARBA" id="ARBA00022989"/>
    </source>
</evidence>
<comment type="subcellular location">
    <subcellularLocation>
        <location evidence="1">Membrane</location>
        <topology evidence="1">Multi-pass membrane protein</topology>
    </subcellularLocation>
</comment>
<dbReference type="AlphaFoldDB" id="A0A1I0ZXW2"/>
<organism evidence="9 10">
    <name type="scientific">Clostridium frigidicarnis</name>
    <dbReference type="NCBI Taxonomy" id="84698"/>
    <lineage>
        <taxon>Bacteria</taxon>
        <taxon>Bacillati</taxon>
        <taxon>Bacillota</taxon>
        <taxon>Clostridia</taxon>
        <taxon>Eubacteriales</taxon>
        <taxon>Clostridiaceae</taxon>
        <taxon>Clostridium</taxon>
    </lineage>
</organism>
<evidence type="ECO:0000256" key="7">
    <source>
        <dbReference type="RuleBase" id="RU000477"/>
    </source>
</evidence>
<reference evidence="9 10" key="1">
    <citation type="submission" date="2016-10" db="EMBL/GenBank/DDBJ databases">
        <authorList>
            <person name="de Groot N.N."/>
        </authorList>
    </citation>
    <scope>NUCLEOTIDE SEQUENCE [LARGE SCALE GENOMIC DNA]</scope>
    <source>
        <strain evidence="9 10">DSM 12271</strain>
    </source>
</reference>
<dbReference type="InterPro" id="IPR022357">
    <property type="entry name" value="MIP_CS"/>
</dbReference>
<dbReference type="NCBIfam" id="TIGR00861">
    <property type="entry name" value="MIP"/>
    <property type="match status" value="1"/>
</dbReference>
<dbReference type="PANTHER" id="PTHR43829">
    <property type="entry name" value="AQUAPORIN OR AQUAGLYCEROPORIN RELATED"/>
    <property type="match status" value="1"/>
</dbReference>
<dbReference type="Proteomes" id="UP000198619">
    <property type="component" value="Unassembled WGS sequence"/>
</dbReference>
<dbReference type="CDD" id="cd00333">
    <property type="entry name" value="MIP"/>
    <property type="match status" value="1"/>
</dbReference>
<evidence type="ECO:0000313" key="9">
    <source>
        <dbReference type="EMBL" id="SFB28943.1"/>
    </source>
</evidence>
<proteinExistence type="inferred from homology"/>
<evidence type="ECO:0000256" key="8">
    <source>
        <dbReference type="SAM" id="Phobius"/>
    </source>
</evidence>
<dbReference type="InterPro" id="IPR050363">
    <property type="entry name" value="MIP/Aquaporin"/>
</dbReference>
<keyword evidence="5 8" id="KW-1133">Transmembrane helix</keyword>
<evidence type="ECO:0000256" key="3">
    <source>
        <dbReference type="ARBA" id="ARBA00022448"/>
    </source>
</evidence>
<dbReference type="Gene3D" id="1.20.1080.10">
    <property type="entry name" value="Glycerol uptake facilitator protein"/>
    <property type="match status" value="1"/>
</dbReference>
<dbReference type="GO" id="GO:0005886">
    <property type="term" value="C:plasma membrane"/>
    <property type="evidence" value="ECO:0007669"/>
    <property type="project" value="TreeGrafter"/>
</dbReference>
<accession>A0A1I0ZXW2</accession>
<dbReference type="EMBL" id="FOKI01000025">
    <property type="protein sequence ID" value="SFB28943.1"/>
    <property type="molecule type" value="Genomic_DNA"/>
</dbReference>
<evidence type="ECO:0000313" key="10">
    <source>
        <dbReference type="Proteomes" id="UP000198619"/>
    </source>
</evidence>
<name>A0A1I0ZXW2_9CLOT</name>
<dbReference type="GO" id="GO:0015254">
    <property type="term" value="F:glycerol channel activity"/>
    <property type="evidence" value="ECO:0007669"/>
    <property type="project" value="TreeGrafter"/>
</dbReference>
<dbReference type="PRINTS" id="PR00783">
    <property type="entry name" value="MINTRINSICP"/>
</dbReference>
<dbReference type="InterPro" id="IPR023271">
    <property type="entry name" value="Aquaporin-like"/>
</dbReference>
<keyword evidence="10" id="KW-1185">Reference proteome</keyword>
<evidence type="ECO:0000256" key="2">
    <source>
        <dbReference type="ARBA" id="ARBA00006175"/>
    </source>
</evidence>
<feature type="transmembrane region" description="Helical" evidence="8">
    <location>
        <begin position="34"/>
        <end position="54"/>
    </location>
</feature>
<protein>
    <submittedName>
        <fullName evidence="9">Glycerol uptake facilitator protein</fullName>
    </submittedName>
</protein>
<keyword evidence="4 7" id="KW-0812">Transmembrane</keyword>
<feature type="transmembrane region" description="Helical" evidence="8">
    <location>
        <begin position="227"/>
        <end position="249"/>
    </location>
</feature>
<evidence type="ECO:0000256" key="6">
    <source>
        <dbReference type="ARBA" id="ARBA00023136"/>
    </source>
</evidence>
<dbReference type="SUPFAM" id="SSF81338">
    <property type="entry name" value="Aquaporin-like"/>
    <property type="match status" value="1"/>
</dbReference>
<feature type="transmembrane region" description="Helical" evidence="8">
    <location>
        <begin position="131"/>
        <end position="148"/>
    </location>
</feature>
<sequence>MQAYVAEFIGTFILILLGNGVVANVVLKKTKGNSSGWIVITAGWGFAVTVAAYITGWMSGAHLNPAVTVGLAVSGLFPWDKVLMYIVSQMLGGMLGMIAVYLNYKPYYDETENPEDIRGTFCTAPGIRNNLYSFIAEFTGTFILLLGIRGITYGEVFKTTFQIAGNDVVGTVGIMASFLVGLLIWGIGLSLGGTTGYAINPARDLAPRIMYAILPVKHKTHPDWGYAWIPVVAPIIGGIVGSLVFDLIIKL</sequence>